<dbReference type="Proteomes" id="UP000011713">
    <property type="component" value="Unassembled WGS sequence"/>
</dbReference>
<dbReference type="EMBL" id="JH598177">
    <property type="status" value="NOT_ANNOTATED_CDS"/>
    <property type="molecule type" value="Genomic_DNA"/>
</dbReference>
<dbReference type="VEuPathDB" id="FungiDB:HpaG813772"/>
<accession>M4C3V4</accession>
<proteinExistence type="predicted"/>
<sequence>MYQVIVKKQMFAETKRMADERKRIADGNDVLRTVTLLFQRNLNCPIATKMLNEHAQAALRRVMEENKQAKAHVAKLEQGEQLIEESKEL</sequence>
<reference evidence="2" key="2">
    <citation type="submission" date="2015-06" db="UniProtKB">
        <authorList>
            <consortium name="EnsemblProtists"/>
        </authorList>
    </citation>
    <scope>IDENTIFICATION</scope>
    <source>
        <strain evidence="2">Emoy2</strain>
    </source>
</reference>
<name>M4C3V4_HYAAE</name>
<evidence type="ECO:0000256" key="1">
    <source>
        <dbReference type="SAM" id="Coils"/>
    </source>
</evidence>
<evidence type="ECO:0000313" key="3">
    <source>
        <dbReference type="Proteomes" id="UP000011713"/>
    </source>
</evidence>
<dbReference type="InParanoid" id="M4C3V4"/>
<evidence type="ECO:0000313" key="2">
    <source>
        <dbReference type="EnsemblProtists" id="HpaP813772"/>
    </source>
</evidence>
<keyword evidence="3" id="KW-1185">Reference proteome</keyword>
<organism evidence="2 3">
    <name type="scientific">Hyaloperonospora arabidopsidis (strain Emoy2)</name>
    <name type="common">Downy mildew agent</name>
    <name type="synonym">Peronospora arabidopsidis</name>
    <dbReference type="NCBI Taxonomy" id="559515"/>
    <lineage>
        <taxon>Eukaryota</taxon>
        <taxon>Sar</taxon>
        <taxon>Stramenopiles</taxon>
        <taxon>Oomycota</taxon>
        <taxon>Peronosporomycetes</taxon>
        <taxon>Peronosporales</taxon>
        <taxon>Peronosporaceae</taxon>
        <taxon>Hyaloperonospora</taxon>
    </lineage>
</organism>
<protein>
    <submittedName>
        <fullName evidence="2">Uncharacterized protein</fullName>
    </submittedName>
</protein>
<dbReference type="AlphaFoldDB" id="M4C3V4"/>
<dbReference type="HOGENOM" id="CLU_2459520_0_0_1"/>
<feature type="coiled-coil region" evidence="1">
    <location>
        <begin position="52"/>
        <end position="79"/>
    </location>
</feature>
<dbReference type="EnsemblProtists" id="HpaT813772">
    <property type="protein sequence ID" value="HpaP813772"/>
    <property type="gene ID" value="HpaG813772"/>
</dbReference>
<keyword evidence="1" id="KW-0175">Coiled coil</keyword>
<reference evidence="3" key="1">
    <citation type="journal article" date="2010" name="Science">
        <title>Signatures of adaptation to obligate biotrophy in the Hyaloperonospora arabidopsidis genome.</title>
        <authorList>
            <person name="Baxter L."/>
            <person name="Tripathy S."/>
            <person name="Ishaque N."/>
            <person name="Boot N."/>
            <person name="Cabral A."/>
            <person name="Kemen E."/>
            <person name="Thines M."/>
            <person name="Ah-Fong A."/>
            <person name="Anderson R."/>
            <person name="Badejoko W."/>
            <person name="Bittner-Eddy P."/>
            <person name="Boore J.L."/>
            <person name="Chibucos M.C."/>
            <person name="Coates M."/>
            <person name="Dehal P."/>
            <person name="Delehaunty K."/>
            <person name="Dong S."/>
            <person name="Downton P."/>
            <person name="Dumas B."/>
            <person name="Fabro G."/>
            <person name="Fronick C."/>
            <person name="Fuerstenberg S.I."/>
            <person name="Fulton L."/>
            <person name="Gaulin E."/>
            <person name="Govers F."/>
            <person name="Hughes L."/>
            <person name="Humphray S."/>
            <person name="Jiang R.H."/>
            <person name="Judelson H."/>
            <person name="Kamoun S."/>
            <person name="Kyung K."/>
            <person name="Meijer H."/>
            <person name="Minx P."/>
            <person name="Morris P."/>
            <person name="Nelson J."/>
            <person name="Phuntumart V."/>
            <person name="Qutob D."/>
            <person name="Rehmany A."/>
            <person name="Rougon-Cardoso A."/>
            <person name="Ryden P."/>
            <person name="Torto-Alalibo T."/>
            <person name="Studholme D."/>
            <person name="Wang Y."/>
            <person name="Win J."/>
            <person name="Wood J."/>
            <person name="Clifton S.W."/>
            <person name="Rogers J."/>
            <person name="Van den Ackerveken G."/>
            <person name="Jones J.D."/>
            <person name="McDowell J.M."/>
            <person name="Beynon J."/>
            <person name="Tyler B.M."/>
        </authorList>
    </citation>
    <scope>NUCLEOTIDE SEQUENCE [LARGE SCALE GENOMIC DNA]</scope>
    <source>
        <strain evidence="3">Emoy2</strain>
    </source>
</reference>